<keyword evidence="3" id="KW-1003">Cell membrane</keyword>
<dbReference type="EMBL" id="FNZF01000002">
    <property type="protein sequence ID" value="SEJ17155.1"/>
    <property type="molecule type" value="Genomic_DNA"/>
</dbReference>
<feature type="domain" description="Cell envelope-related transcriptional attenuator" evidence="13">
    <location>
        <begin position="87"/>
        <end position="230"/>
    </location>
</feature>
<keyword evidence="9" id="KW-0804">Transcription</keyword>
<protein>
    <recommendedName>
        <fullName evidence="11">Regulatory protein MsrR</fullName>
    </recommendedName>
</protein>
<sequence>MDTPHPRRSRKRRRRLRPFRTLFALLTVGVIAAGLYSVWQYNQGRDLASGEKPDSGPFSGDPIDPKYPYIENFLLLGIDNDGSGKSRSDTMIVASLDKENNRVKLVSFMRDIYADIPGYQSYKLNTAYYLGGVQLAKDTISGMFGIPIHHYAVTDFDNFEKLIDIAAPEGVTIDVEKPMSEKIGVSLTQGTHDLNGKELLGYARFRADSEGDFGRVERQQKVISALKDEVLAPGTLPRLPKLAGATTGYVETDVGGVDGLRKVLKAAVTGKLEIDRMTVPVEGTYRFGSYSHAGSVIELDLSANREAISEFLGTPGAMKGASARLTP</sequence>
<dbReference type="NCBIfam" id="TIGR00350">
    <property type="entry name" value="lytR_cpsA_psr"/>
    <property type="match status" value="1"/>
</dbReference>
<evidence type="ECO:0000256" key="7">
    <source>
        <dbReference type="ARBA" id="ARBA00023015"/>
    </source>
</evidence>
<comment type="function">
    <text evidence="10">Involved in SarA attenuation. Affects resistance to oxacillin and teicoplanin, as well as the synthesis of virulence factors.</text>
</comment>
<name>A0A1H6WXR4_9BACL</name>
<evidence type="ECO:0000256" key="3">
    <source>
        <dbReference type="ARBA" id="ARBA00022475"/>
    </source>
</evidence>
<evidence type="ECO:0000256" key="11">
    <source>
        <dbReference type="ARBA" id="ARBA00040752"/>
    </source>
</evidence>
<evidence type="ECO:0000256" key="6">
    <source>
        <dbReference type="ARBA" id="ARBA00022989"/>
    </source>
</evidence>
<keyword evidence="5" id="KW-0735">Signal-anchor</keyword>
<dbReference type="STRING" id="426757.SAMN04488127_1173"/>
<keyword evidence="4 12" id="KW-0812">Transmembrane</keyword>
<evidence type="ECO:0000256" key="2">
    <source>
        <dbReference type="ARBA" id="ARBA00006068"/>
    </source>
</evidence>
<evidence type="ECO:0000313" key="14">
    <source>
        <dbReference type="EMBL" id="SEJ17155.1"/>
    </source>
</evidence>
<comment type="subcellular location">
    <subcellularLocation>
        <location evidence="1">Cell membrane</location>
        <topology evidence="1">Single-pass type II membrane protein</topology>
    </subcellularLocation>
</comment>
<dbReference type="PANTHER" id="PTHR33392:SF8">
    <property type="entry name" value="REGULATORY PROTEIN MSRR"/>
    <property type="match status" value="1"/>
</dbReference>
<evidence type="ECO:0000313" key="15">
    <source>
        <dbReference type="Proteomes" id="UP000199200"/>
    </source>
</evidence>
<keyword evidence="7" id="KW-0805">Transcription regulation</keyword>
<gene>
    <name evidence="14" type="ORF">SAMN04488127_1173</name>
</gene>
<keyword evidence="15" id="KW-1185">Reference proteome</keyword>
<accession>A0A1H6WXR4</accession>
<dbReference type="Pfam" id="PF03816">
    <property type="entry name" value="LytR_cpsA_psr"/>
    <property type="match status" value="1"/>
</dbReference>
<reference evidence="15" key="1">
    <citation type="submission" date="2016-10" db="EMBL/GenBank/DDBJ databases">
        <authorList>
            <person name="Varghese N."/>
            <person name="Submissions S."/>
        </authorList>
    </citation>
    <scope>NUCLEOTIDE SEQUENCE [LARGE SCALE GENOMIC DNA]</scope>
    <source>
        <strain evidence="15">CGMCC 1.6763</strain>
    </source>
</reference>
<dbReference type="InterPro" id="IPR004474">
    <property type="entry name" value="LytR_CpsA_psr"/>
</dbReference>
<dbReference type="Gene3D" id="3.40.630.190">
    <property type="entry name" value="LCP protein"/>
    <property type="match status" value="1"/>
</dbReference>
<evidence type="ECO:0000256" key="9">
    <source>
        <dbReference type="ARBA" id="ARBA00023163"/>
    </source>
</evidence>
<comment type="similarity">
    <text evidence="2">Belongs to the LytR/CpsA/Psr (LCP) family.</text>
</comment>
<dbReference type="GO" id="GO:0005886">
    <property type="term" value="C:plasma membrane"/>
    <property type="evidence" value="ECO:0007669"/>
    <property type="project" value="UniProtKB-SubCell"/>
</dbReference>
<keyword evidence="8 12" id="KW-0472">Membrane</keyword>
<proteinExistence type="inferred from homology"/>
<dbReference type="Proteomes" id="UP000199200">
    <property type="component" value="Unassembled WGS sequence"/>
</dbReference>
<evidence type="ECO:0000256" key="12">
    <source>
        <dbReference type="SAM" id="Phobius"/>
    </source>
</evidence>
<organism evidence="14 15">
    <name type="scientific">Bhargavaea ginsengi</name>
    <dbReference type="NCBI Taxonomy" id="426757"/>
    <lineage>
        <taxon>Bacteria</taxon>
        <taxon>Bacillati</taxon>
        <taxon>Bacillota</taxon>
        <taxon>Bacilli</taxon>
        <taxon>Bacillales</taxon>
        <taxon>Caryophanaceae</taxon>
        <taxon>Bhargavaea</taxon>
    </lineage>
</organism>
<evidence type="ECO:0000256" key="8">
    <source>
        <dbReference type="ARBA" id="ARBA00023136"/>
    </source>
</evidence>
<dbReference type="InterPro" id="IPR050922">
    <property type="entry name" value="LytR/CpsA/Psr_CW_biosynth"/>
</dbReference>
<evidence type="ECO:0000256" key="4">
    <source>
        <dbReference type="ARBA" id="ARBA00022692"/>
    </source>
</evidence>
<evidence type="ECO:0000256" key="5">
    <source>
        <dbReference type="ARBA" id="ARBA00022968"/>
    </source>
</evidence>
<evidence type="ECO:0000259" key="13">
    <source>
        <dbReference type="Pfam" id="PF03816"/>
    </source>
</evidence>
<evidence type="ECO:0000256" key="1">
    <source>
        <dbReference type="ARBA" id="ARBA00004401"/>
    </source>
</evidence>
<dbReference type="PANTHER" id="PTHR33392">
    <property type="entry name" value="POLYISOPRENYL-TEICHOIC ACID--PEPTIDOGLYCAN TEICHOIC ACID TRANSFERASE TAGU"/>
    <property type="match status" value="1"/>
</dbReference>
<dbReference type="AlphaFoldDB" id="A0A1H6WXR4"/>
<feature type="transmembrane region" description="Helical" evidence="12">
    <location>
        <begin position="21"/>
        <end position="39"/>
    </location>
</feature>
<keyword evidence="6 12" id="KW-1133">Transmembrane helix</keyword>
<evidence type="ECO:0000256" key="10">
    <source>
        <dbReference type="ARBA" id="ARBA00037178"/>
    </source>
</evidence>